<dbReference type="AlphaFoldDB" id="A0A4R2EDJ5"/>
<reference evidence="2 3" key="1">
    <citation type="submission" date="2019-03" db="EMBL/GenBank/DDBJ databases">
        <title>Genomic Encyclopedia of Archaeal and Bacterial Type Strains, Phase II (KMG-II): from individual species to whole genera.</title>
        <authorList>
            <person name="Goeker M."/>
        </authorList>
    </citation>
    <scope>NUCLEOTIDE SEQUENCE [LARGE SCALE GENOMIC DNA]</scope>
    <source>
        <strain evidence="2 3">RL-C</strain>
    </source>
</reference>
<feature type="chain" id="PRO_5020381430" evidence="1">
    <location>
        <begin position="22"/>
        <end position="197"/>
    </location>
</feature>
<accession>A0A4R2EDJ5</accession>
<protein>
    <submittedName>
        <fullName evidence="2">Uncharacterized protein</fullName>
    </submittedName>
</protein>
<organism evidence="2 3">
    <name type="scientific">Acetobacteroides hydrogenigenes</name>
    <dbReference type="NCBI Taxonomy" id="979970"/>
    <lineage>
        <taxon>Bacteria</taxon>
        <taxon>Pseudomonadati</taxon>
        <taxon>Bacteroidota</taxon>
        <taxon>Bacteroidia</taxon>
        <taxon>Bacteroidales</taxon>
        <taxon>Rikenellaceae</taxon>
        <taxon>Acetobacteroides</taxon>
    </lineage>
</organism>
<gene>
    <name evidence="2" type="ORF">CLV25_10910</name>
</gene>
<keyword evidence="1" id="KW-0732">Signal</keyword>
<comment type="caution">
    <text evidence="2">The sequence shown here is derived from an EMBL/GenBank/DDBJ whole genome shotgun (WGS) entry which is preliminary data.</text>
</comment>
<dbReference type="Proteomes" id="UP000294830">
    <property type="component" value="Unassembled WGS sequence"/>
</dbReference>
<feature type="signal peptide" evidence="1">
    <location>
        <begin position="1"/>
        <end position="21"/>
    </location>
</feature>
<keyword evidence="3" id="KW-1185">Reference proteome</keyword>
<sequence length="197" mass="23365">MLRKNIGATALLTLGSFSLFAQERIVDTLKNRTRILNLDKMVKSSSPISLPKRLDVEVAGVSYGVIRKRPRYGTYYFDYKFDIPVDYTKAKRDSAIMKGFIVPDTLQHLVHIPDPDSKWKYYKNTPAEEFVEKIIAPHVLKYDQLIYVQMRNPVKIPEYRKPIFQVYRYKRTRQEEIEDSVECARRIRMERRRTSIR</sequence>
<evidence type="ECO:0000313" key="2">
    <source>
        <dbReference type="EMBL" id="TCN66381.1"/>
    </source>
</evidence>
<dbReference type="RefSeq" id="WP_131839511.1">
    <property type="nucleotide sequence ID" value="NZ_SLWB01000009.1"/>
</dbReference>
<evidence type="ECO:0000256" key="1">
    <source>
        <dbReference type="SAM" id="SignalP"/>
    </source>
</evidence>
<dbReference type="EMBL" id="SLWB01000009">
    <property type="protein sequence ID" value="TCN66381.1"/>
    <property type="molecule type" value="Genomic_DNA"/>
</dbReference>
<proteinExistence type="predicted"/>
<evidence type="ECO:0000313" key="3">
    <source>
        <dbReference type="Proteomes" id="UP000294830"/>
    </source>
</evidence>
<name>A0A4R2EDJ5_9BACT</name>